<name>A0AAV2MYK4_9HYME</name>
<evidence type="ECO:0000313" key="2">
    <source>
        <dbReference type="Proteomes" id="UP001497644"/>
    </source>
</evidence>
<comment type="caution">
    <text evidence="1">The sequence shown here is derived from an EMBL/GenBank/DDBJ whole genome shotgun (WGS) entry which is preliminary data.</text>
</comment>
<evidence type="ECO:0000313" key="1">
    <source>
        <dbReference type="EMBL" id="CAL1672378.1"/>
    </source>
</evidence>
<organism evidence="1 2">
    <name type="scientific">Lasius platythorax</name>
    <dbReference type="NCBI Taxonomy" id="488582"/>
    <lineage>
        <taxon>Eukaryota</taxon>
        <taxon>Metazoa</taxon>
        <taxon>Ecdysozoa</taxon>
        <taxon>Arthropoda</taxon>
        <taxon>Hexapoda</taxon>
        <taxon>Insecta</taxon>
        <taxon>Pterygota</taxon>
        <taxon>Neoptera</taxon>
        <taxon>Endopterygota</taxon>
        <taxon>Hymenoptera</taxon>
        <taxon>Apocrita</taxon>
        <taxon>Aculeata</taxon>
        <taxon>Formicoidea</taxon>
        <taxon>Formicidae</taxon>
        <taxon>Formicinae</taxon>
        <taxon>Lasius</taxon>
        <taxon>Lasius</taxon>
    </lineage>
</organism>
<dbReference type="EMBL" id="CAXIPU020000534">
    <property type="protein sequence ID" value="CAL1672378.1"/>
    <property type="molecule type" value="Genomic_DNA"/>
</dbReference>
<gene>
    <name evidence="1" type="ORF">LPLAT_LOCUS7047</name>
</gene>
<protein>
    <submittedName>
        <fullName evidence="1">Uncharacterized protein</fullName>
    </submittedName>
</protein>
<keyword evidence="2" id="KW-1185">Reference proteome</keyword>
<dbReference type="AlphaFoldDB" id="A0AAV2MYK4"/>
<proteinExistence type="predicted"/>
<accession>A0AAV2MYK4</accession>
<reference evidence="1" key="1">
    <citation type="submission" date="2024-04" db="EMBL/GenBank/DDBJ databases">
        <authorList>
            <consortium name="Molecular Ecology Group"/>
        </authorList>
    </citation>
    <scope>NUCLEOTIDE SEQUENCE</scope>
</reference>
<dbReference type="Proteomes" id="UP001497644">
    <property type="component" value="Unassembled WGS sequence"/>
</dbReference>
<sequence>MTRRVLATAYVVTPDDNYNIVLRAMQVWVDVNELNETIPSTTTETELKVMLETTFRDYPSIVPSCALPENETVCRIRAQALPQRSQVGTLCIYHLEEPSTGAVCGAFSSQLLLAMVENNSYATALAELGTNERFRTRIRNRHLIT</sequence>